<organism evidence="2 3">
    <name type="scientific">Streptomyces macrosporus</name>
    <dbReference type="NCBI Taxonomy" id="44032"/>
    <lineage>
        <taxon>Bacteria</taxon>
        <taxon>Bacillati</taxon>
        <taxon>Actinomycetota</taxon>
        <taxon>Actinomycetes</taxon>
        <taxon>Kitasatosporales</taxon>
        <taxon>Streptomycetaceae</taxon>
        <taxon>Streptomyces</taxon>
    </lineage>
</organism>
<feature type="compositionally biased region" description="Polar residues" evidence="1">
    <location>
        <begin position="9"/>
        <end position="18"/>
    </location>
</feature>
<protein>
    <submittedName>
        <fullName evidence="2">Uncharacterized protein</fullName>
    </submittedName>
</protein>
<gene>
    <name evidence="2" type="ORF">GCM10010405_43430</name>
</gene>
<sequence length="83" mass="8991">MLVDEPTATWGTRLSSLPSGKREASDVLYDNRAGKPFHGLAELNVVRSVPPLTGAVLRLRKIGRLQAFEAPGVAWDDAGRTHP</sequence>
<evidence type="ECO:0000313" key="3">
    <source>
        <dbReference type="Proteomes" id="UP001501638"/>
    </source>
</evidence>
<name>A0ABN3KCB3_9ACTN</name>
<evidence type="ECO:0000313" key="2">
    <source>
        <dbReference type="EMBL" id="GAA2454839.1"/>
    </source>
</evidence>
<evidence type="ECO:0000256" key="1">
    <source>
        <dbReference type="SAM" id="MobiDB-lite"/>
    </source>
</evidence>
<keyword evidence="3" id="KW-1185">Reference proteome</keyword>
<accession>A0ABN3KCB3</accession>
<reference evidence="2 3" key="1">
    <citation type="journal article" date="2019" name="Int. J. Syst. Evol. Microbiol.">
        <title>The Global Catalogue of Microorganisms (GCM) 10K type strain sequencing project: providing services to taxonomists for standard genome sequencing and annotation.</title>
        <authorList>
            <consortium name="The Broad Institute Genomics Platform"/>
            <consortium name="The Broad Institute Genome Sequencing Center for Infectious Disease"/>
            <person name="Wu L."/>
            <person name="Ma J."/>
        </authorList>
    </citation>
    <scope>NUCLEOTIDE SEQUENCE [LARGE SCALE GENOMIC DNA]</scope>
    <source>
        <strain evidence="2 3">JCM 6305</strain>
    </source>
</reference>
<feature type="region of interest" description="Disordered" evidence="1">
    <location>
        <begin position="1"/>
        <end position="22"/>
    </location>
</feature>
<proteinExistence type="predicted"/>
<dbReference type="Proteomes" id="UP001501638">
    <property type="component" value="Unassembled WGS sequence"/>
</dbReference>
<dbReference type="EMBL" id="BAAASZ010000030">
    <property type="protein sequence ID" value="GAA2454839.1"/>
    <property type="molecule type" value="Genomic_DNA"/>
</dbReference>
<comment type="caution">
    <text evidence="2">The sequence shown here is derived from an EMBL/GenBank/DDBJ whole genome shotgun (WGS) entry which is preliminary data.</text>
</comment>